<proteinExistence type="predicted"/>
<evidence type="ECO:0008006" key="3">
    <source>
        <dbReference type="Google" id="ProtNLM"/>
    </source>
</evidence>
<reference evidence="1 2" key="1">
    <citation type="submission" date="2020-08" db="EMBL/GenBank/DDBJ databases">
        <title>Genome sequence of Pedobacter roseus KACC 11594T.</title>
        <authorList>
            <person name="Hyun D.-W."/>
            <person name="Bae J.-W."/>
        </authorList>
    </citation>
    <scope>NUCLEOTIDE SEQUENCE [LARGE SCALE GENOMIC DNA]</scope>
    <source>
        <strain evidence="1 2">KACC 11594</strain>
    </source>
</reference>
<evidence type="ECO:0000313" key="1">
    <source>
        <dbReference type="EMBL" id="QNN43770.1"/>
    </source>
</evidence>
<dbReference type="Gene3D" id="3.40.50.300">
    <property type="entry name" value="P-loop containing nucleotide triphosphate hydrolases"/>
    <property type="match status" value="1"/>
</dbReference>
<sequence length="323" mass="37262">MSSHLNNWIPYQLVNNNDEYSCKWLYTNGNQFTGPFFSESVGECLSHPFNSGKFKPYSHISVIPEWASNLNSLEPTAFIFHVSRCGSTLISQSLCLNNEHIVLPEAPFIDEVLRLTKNNKYLSSQHHEEVVKAVVKIYGQSPEGKKKHLFIKTDSWHIHFMPLLRKLYPKVPFILLYRKPDEVIRSHQKLRGMQAVPGVIPNELLGIEAGGIEPGDFDGHTAKVLENYLEAFISTSQRDPLSLLINYNEGIMDMMQRFCNFTGVTLNDKDWEQIKIRSHFNAKHPNQVFHEIQPEAEIPLYQQQAFKFYNQLEELRKAQAVMV</sequence>
<organism evidence="1 2">
    <name type="scientific">Pedobacter roseus</name>
    <dbReference type="NCBI Taxonomy" id="336820"/>
    <lineage>
        <taxon>Bacteria</taxon>
        <taxon>Pseudomonadati</taxon>
        <taxon>Bacteroidota</taxon>
        <taxon>Sphingobacteriia</taxon>
        <taxon>Sphingobacteriales</taxon>
        <taxon>Sphingobacteriaceae</taxon>
        <taxon>Pedobacter</taxon>
    </lineage>
</organism>
<dbReference type="SUPFAM" id="SSF52540">
    <property type="entry name" value="P-loop containing nucleoside triphosphate hydrolases"/>
    <property type="match status" value="1"/>
</dbReference>
<dbReference type="KEGG" id="proe:H9L23_06690"/>
<dbReference type="InterPro" id="IPR027417">
    <property type="entry name" value="P-loop_NTPase"/>
</dbReference>
<dbReference type="EMBL" id="CP060723">
    <property type="protein sequence ID" value="QNN43770.1"/>
    <property type="molecule type" value="Genomic_DNA"/>
</dbReference>
<name>A0A7G9QK95_9SPHI</name>
<gene>
    <name evidence="1" type="ORF">H9L23_06690</name>
</gene>
<protein>
    <recommendedName>
        <fullName evidence="3">Sulfotransferase family protein</fullName>
    </recommendedName>
</protein>
<evidence type="ECO:0000313" key="2">
    <source>
        <dbReference type="Proteomes" id="UP000515806"/>
    </source>
</evidence>
<dbReference type="AlphaFoldDB" id="A0A7G9QK95"/>
<dbReference type="Proteomes" id="UP000515806">
    <property type="component" value="Chromosome"/>
</dbReference>
<dbReference type="RefSeq" id="WP_187594233.1">
    <property type="nucleotide sequence ID" value="NZ_CP060723.1"/>
</dbReference>
<keyword evidence="2" id="KW-1185">Reference proteome</keyword>
<accession>A0A7G9QK95</accession>